<dbReference type="Gene3D" id="3.10.50.30">
    <property type="entry name" value="Transcription elongation factor, GreA/GreB, C-terminal domain"/>
    <property type="match status" value="1"/>
</dbReference>
<dbReference type="InterPro" id="IPR001437">
    <property type="entry name" value="Tscrpt_elong_fac_GreA/B_C"/>
</dbReference>
<dbReference type="GO" id="GO:0070063">
    <property type="term" value="F:RNA polymerase binding"/>
    <property type="evidence" value="ECO:0007669"/>
    <property type="project" value="InterPro"/>
</dbReference>
<keyword evidence="3" id="KW-0418">Kinase</keyword>
<dbReference type="PANTHER" id="PTHR30437:SF5">
    <property type="entry name" value="REGULATOR OF NUCLEOSIDE DIPHOSPHATE KINASE"/>
    <property type="match status" value="1"/>
</dbReference>
<accession>A0A1M5LA90</accession>
<protein>
    <submittedName>
        <fullName evidence="3">Regulator of nucleoside diphosphate kinase</fullName>
    </submittedName>
</protein>
<keyword evidence="5" id="KW-1185">Reference proteome</keyword>
<dbReference type="Pfam" id="PF01272">
    <property type="entry name" value="GreA_GreB"/>
    <property type="match status" value="1"/>
</dbReference>
<dbReference type="PANTHER" id="PTHR30437">
    <property type="entry name" value="TRANSCRIPTION ELONGATION FACTOR GREA"/>
    <property type="match status" value="1"/>
</dbReference>
<dbReference type="GO" id="GO:0032784">
    <property type="term" value="P:regulation of DNA-templated transcription elongation"/>
    <property type="evidence" value="ECO:0007669"/>
    <property type="project" value="InterPro"/>
</dbReference>
<dbReference type="AlphaFoldDB" id="A0A1M5LA90"/>
<evidence type="ECO:0000313" key="5">
    <source>
        <dbReference type="Proteomes" id="UP000237771"/>
    </source>
</evidence>
<name>A0A1M5LA90_9FLAO</name>
<evidence type="ECO:0000313" key="2">
    <source>
        <dbReference type="EMBL" id="PRZ23914.1"/>
    </source>
</evidence>
<gene>
    <name evidence="2" type="ORF">BC624_10423</name>
    <name evidence="3" type="ORF">SAMN05443373_10323</name>
</gene>
<reference evidence="3" key="2">
    <citation type="submission" date="2016-11" db="EMBL/GenBank/DDBJ databases">
        <authorList>
            <person name="Jaros S."/>
            <person name="Januszkiewicz K."/>
            <person name="Wedrychowicz H."/>
        </authorList>
    </citation>
    <scope>NUCLEOTIDE SEQUENCE [LARGE SCALE GENOMIC DNA]</scope>
    <source>
        <strain evidence="3">DSM 19729</strain>
    </source>
</reference>
<dbReference type="RefSeq" id="WP_072941155.1">
    <property type="nucleotide sequence ID" value="NZ_FQWO01000003.1"/>
</dbReference>
<dbReference type="OrthoDB" id="192847at2"/>
<evidence type="ECO:0000259" key="1">
    <source>
        <dbReference type="Pfam" id="PF01272"/>
    </source>
</evidence>
<dbReference type="SUPFAM" id="SSF54534">
    <property type="entry name" value="FKBP-like"/>
    <property type="match status" value="1"/>
</dbReference>
<evidence type="ECO:0000313" key="4">
    <source>
        <dbReference type="Proteomes" id="UP000184384"/>
    </source>
</evidence>
<organism evidence="3 4">
    <name type="scientific">Flavobacterium granuli</name>
    <dbReference type="NCBI Taxonomy" id="280093"/>
    <lineage>
        <taxon>Bacteria</taxon>
        <taxon>Pseudomonadati</taxon>
        <taxon>Bacteroidota</taxon>
        <taxon>Flavobacteriia</taxon>
        <taxon>Flavobacteriales</taxon>
        <taxon>Flavobacteriaceae</taxon>
        <taxon>Flavobacterium</taxon>
    </lineage>
</organism>
<dbReference type="InterPro" id="IPR036953">
    <property type="entry name" value="GreA/GreB_C_sf"/>
</dbReference>
<dbReference type="Proteomes" id="UP000237771">
    <property type="component" value="Unassembled WGS sequence"/>
</dbReference>
<reference evidence="2 5" key="3">
    <citation type="submission" date="2018-03" db="EMBL/GenBank/DDBJ databases">
        <title>Genomic Encyclopedia of Archaeal and Bacterial Type Strains, Phase II (KMG-II): from individual species to whole genera.</title>
        <authorList>
            <person name="Goeker M."/>
        </authorList>
    </citation>
    <scope>NUCLEOTIDE SEQUENCE [LARGE SCALE GENOMIC DNA]</scope>
    <source>
        <strain evidence="2 5">DSM 17797</strain>
    </source>
</reference>
<sequence>MKPTPVLTITDYNILRELTKNAKDSTNIREIALLTQELDRAIINKEGVVDESIVRMNSQVTIEDVNSKQQMKVQIVMPSQSNLKEGKVSILAPLCVAIIGFKENDEVEWQLPSGIKTLKIIAVTNPSSNS</sequence>
<dbReference type="Proteomes" id="UP000184384">
    <property type="component" value="Unassembled WGS sequence"/>
</dbReference>
<proteinExistence type="predicted"/>
<reference evidence="4" key="1">
    <citation type="submission" date="2016-11" db="EMBL/GenBank/DDBJ databases">
        <authorList>
            <person name="Varghese N."/>
            <person name="Submissions S."/>
        </authorList>
    </citation>
    <scope>NUCLEOTIDE SEQUENCE [LARGE SCALE GENOMIC DNA]</scope>
    <source>
        <strain evidence="4">DSM 19729</strain>
    </source>
</reference>
<dbReference type="EMBL" id="FQWO01000003">
    <property type="protein sequence ID" value="SHG62012.1"/>
    <property type="molecule type" value="Genomic_DNA"/>
</dbReference>
<dbReference type="GO" id="GO:0006354">
    <property type="term" value="P:DNA-templated transcription elongation"/>
    <property type="evidence" value="ECO:0007669"/>
    <property type="project" value="TreeGrafter"/>
</dbReference>
<dbReference type="InterPro" id="IPR023459">
    <property type="entry name" value="Tscrpt_elong_fac_GreA/B_fam"/>
</dbReference>
<dbReference type="STRING" id="280093.SAMN05443373_10323"/>
<dbReference type="GO" id="GO:0003677">
    <property type="term" value="F:DNA binding"/>
    <property type="evidence" value="ECO:0007669"/>
    <property type="project" value="InterPro"/>
</dbReference>
<dbReference type="EMBL" id="PVUB01000004">
    <property type="protein sequence ID" value="PRZ23914.1"/>
    <property type="molecule type" value="Genomic_DNA"/>
</dbReference>
<feature type="domain" description="Transcription elongation factor GreA/GreB C-terminal" evidence="1">
    <location>
        <begin position="52"/>
        <end position="124"/>
    </location>
</feature>
<dbReference type="GO" id="GO:0016301">
    <property type="term" value="F:kinase activity"/>
    <property type="evidence" value="ECO:0007669"/>
    <property type="project" value="UniProtKB-KW"/>
</dbReference>
<keyword evidence="3" id="KW-0808">Transferase</keyword>
<evidence type="ECO:0000313" key="3">
    <source>
        <dbReference type="EMBL" id="SHG62012.1"/>
    </source>
</evidence>